<reference evidence="1 2" key="1">
    <citation type="submission" date="2017-05" db="EMBL/GenBank/DDBJ databases">
        <authorList>
            <person name="Varghese N."/>
            <person name="Submissions S."/>
        </authorList>
    </citation>
    <scope>NUCLEOTIDE SEQUENCE [LARGE SCALE GENOMIC DNA]</scope>
    <source>
        <strain evidence="1 2">DSM 21194</strain>
    </source>
</reference>
<keyword evidence="2" id="KW-1185">Reference proteome</keyword>
<name>A0A521D0Z9_9BACT</name>
<evidence type="ECO:0000313" key="1">
    <source>
        <dbReference type="EMBL" id="SMO65359.1"/>
    </source>
</evidence>
<protein>
    <submittedName>
        <fullName evidence="1">Uncharacterized protein</fullName>
    </submittedName>
</protein>
<accession>A0A521D0Z9</accession>
<proteinExistence type="predicted"/>
<dbReference type="AlphaFoldDB" id="A0A521D0Z9"/>
<dbReference type="EMBL" id="FXTH01000008">
    <property type="protein sequence ID" value="SMO65359.1"/>
    <property type="molecule type" value="Genomic_DNA"/>
</dbReference>
<sequence length="36" mass="4284">MLPFFIRSETSGNREDKVQRSENPVTFVLEFIFYSV</sequence>
<evidence type="ECO:0000313" key="2">
    <source>
        <dbReference type="Proteomes" id="UP000317593"/>
    </source>
</evidence>
<organism evidence="1 2">
    <name type="scientific">Fodinibius sediminis</name>
    <dbReference type="NCBI Taxonomy" id="1214077"/>
    <lineage>
        <taxon>Bacteria</taxon>
        <taxon>Pseudomonadati</taxon>
        <taxon>Balneolota</taxon>
        <taxon>Balneolia</taxon>
        <taxon>Balneolales</taxon>
        <taxon>Balneolaceae</taxon>
        <taxon>Fodinibius</taxon>
    </lineage>
</organism>
<dbReference type="Proteomes" id="UP000317593">
    <property type="component" value="Unassembled WGS sequence"/>
</dbReference>
<gene>
    <name evidence="1" type="ORF">SAMN06265218_10884</name>
</gene>